<evidence type="ECO:0000313" key="7">
    <source>
        <dbReference type="Proteomes" id="UP000469440"/>
    </source>
</evidence>
<dbReference type="InterPro" id="IPR003593">
    <property type="entry name" value="AAA+_ATPase"/>
</dbReference>
<dbReference type="EMBL" id="VWXL01000052">
    <property type="protein sequence ID" value="MVB11005.1"/>
    <property type="molecule type" value="Genomic_DNA"/>
</dbReference>
<dbReference type="SMART" id="SM00382">
    <property type="entry name" value="AAA"/>
    <property type="match status" value="2"/>
</dbReference>
<feature type="domain" description="ABC transporter" evidence="5">
    <location>
        <begin position="4"/>
        <end position="213"/>
    </location>
</feature>
<keyword evidence="2 6" id="KW-0067">ATP-binding</keyword>
<dbReference type="CDD" id="cd03221">
    <property type="entry name" value="ABCF_EF-3"/>
    <property type="match status" value="2"/>
</dbReference>
<dbReference type="GO" id="GO:0016887">
    <property type="term" value="F:ATP hydrolysis activity"/>
    <property type="evidence" value="ECO:0007669"/>
    <property type="project" value="InterPro"/>
</dbReference>
<evidence type="ECO:0000256" key="1">
    <source>
        <dbReference type="ARBA" id="ARBA00022741"/>
    </source>
</evidence>
<sequence length="492" mass="55886">MSLIRISNLTFAYDGSPDCVFENASFEFDTNWKLGLIGRNGKGKTTLLNLLMGKYEYRGTISASVGFDYFPFEVPDESKSALELFHSLVPDCEDWRAERELSLLDVSPNAAERPFSTLSRGERTKILLAALFLKENRFLLIDEPTSHLDLEARERTARYLRSKSGFLLVSHDRAFLDGCVDHILSINRKSIDLEQGNCSSFLENKRLRDEFELAEHKKLERTVKRLSDAAERTSGWSDRVEQTKHGTRNSGLRPDRGYIGHKSAKMMKRAKSTEARREKAVREQSELLQNLDTAESLKIHPLSPPNGLLAEARELCLYYGSRKVCGPVSFRLCAGDRLFLRGRNGSGKSSLLKLFTGQKIDYTGDFRSAPWLVVSHVPQETDFLRGTLTEFAESRGIDRTLLFSILRKLDFSRALFEQDTAGYSEGQKKKVLLAASLCEPAHLYLWDEPLNYVDLLSRVQLEELIRAFSPTTLFVEHDRAFQETVSTGFVEL</sequence>
<dbReference type="OrthoDB" id="9801441at2"/>
<comment type="caution">
    <text evidence="6">The sequence shown here is derived from an EMBL/GenBank/DDBJ whole genome shotgun (WGS) entry which is preliminary data.</text>
</comment>
<dbReference type="AlphaFoldDB" id="A0A6N8HZH9"/>
<dbReference type="PROSITE" id="PS50893">
    <property type="entry name" value="ABC_TRANSPORTER_2"/>
    <property type="match status" value="1"/>
</dbReference>
<dbReference type="NCBIfam" id="NF000355">
    <property type="entry name" value="ribo_prot_ABC_F"/>
    <property type="match status" value="1"/>
</dbReference>
<keyword evidence="1" id="KW-0547">Nucleotide-binding</keyword>
<dbReference type="InterPro" id="IPR051309">
    <property type="entry name" value="ABCF_ATPase"/>
</dbReference>
<gene>
    <name evidence="6" type="primary">yheS_1</name>
    <name evidence="6" type="ORF">CAFE_17070</name>
</gene>
<keyword evidence="7" id="KW-1185">Reference proteome</keyword>
<dbReference type="Gene3D" id="3.40.50.300">
    <property type="entry name" value="P-loop containing nucleotide triphosphate hydrolases"/>
    <property type="match status" value="2"/>
</dbReference>
<proteinExistence type="predicted"/>
<dbReference type="GO" id="GO:0005524">
    <property type="term" value="F:ATP binding"/>
    <property type="evidence" value="ECO:0007669"/>
    <property type="project" value="UniProtKB-KW"/>
</dbReference>
<organism evidence="6 7">
    <name type="scientific">Caproicibacter fermentans</name>
    <dbReference type="NCBI Taxonomy" id="2576756"/>
    <lineage>
        <taxon>Bacteria</taxon>
        <taxon>Bacillati</taxon>
        <taxon>Bacillota</taxon>
        <taxon>Clostridia</taxon>
        <taxon>Eubacteriales</taxon>
        <taxon>Acutalibacteraceae</taxon>
        <taxon>Caproicibacter</taxon>
    </lineage>
</organism>
<reference evidence="6 7" key="1">
    <citation type="submission" date="2019-09" db="EMBL/GenBank/DDBJ databases">
        <title>Genome sequence of Clostridium sp. EA1.</title>
        <authorList>
            <person name="Poehlein A."/>
            <person name="Bengelsdorf F.R."/>
            <person name="Daniel R."/>
        </authorList>
    </citation>
    <scope>NUCLEOTIDE SEQUENCE [LARGE SCALE GENOMIC DNA]</scope>
    <source>
        <strain evidence="6 7">EA1</strain>
    </source>
</reference>
<evidence type="ECO:0000256" key="2">
    <source>
        <dbReference type="ARBA" id="ARBA00022840"/>
    </source>
</evidence>
<dbReference type="InterPro" id="IPR027417">
    <property type="entry name" value="P-loop_NTPase"/>
</dbReference>
<name>A0A6N8HZH9_9FIRM</name>
<feature type="region of interest" description="Disordered" evidence="4">
    <location>
        <begin position="234"/>
        <end position="258"/>
    </location>
</feature>
<protein>
    <submittedName>
        <fullName evidence="6">Putative ABC transporter ATP-binding protein YheS</fullName>
    </submittedName>
</protein>
<evidence type="ECO:0000259" key="5">
    <source>
        <dbReference type="PROSITE" id="PS50893"/>
    </source>
</evidence>
<dbReference type="RefSeq" id="WP_156990361.1">
    <property type="nucleotide sequence ID" value="NZ_VWXL01000052.1"/>
</dbReference>
<keyword evidence="3" id="KW-0175">Coiled coil</keyword>
<dbReference type="Proteomes" id="UP000469440">
    <property type="component" value="Unassembled WGS sequence"/>
</dbReference>
<dbReference type="Pfam" id="PF00005">
    <property type="entry name" value="ABC_tran"/>
    <property type="match status" value="2"/>
</dbReference>
<evidence type="ECO:0000313" key="6">
    <source>
        <dbReference type="EMBL" id="MVB11005.1"/>
    </source>
</evidence>
<dbReference type="PANTHER" id="PTHR42855">
    <property type="entry name" value="ABC TRANSPORTER ATP-BINDING SUBUNIT"/>
    <property type="match status" value="1"/>
</dbReference>
<dbReference type="InterPro" id="IPR003439">
    <property type="entry name" value="ABC_transporter-like_ATP-bd"/>
</dbReference>
<evidence type="ECO:0000256" key="4">
    <source>
        <dbReference type="SAM" id="MobiDB-lite"/>
    </source>
</evidence>
<evidence type="ECO:0000256" key="3">
    <source>
        <dbReference type="SAM" id="Coils"/>
    </source>
</evidence>
<dbReference type="SUPFAM" id="SSF52540">
    <property type="entry name" value="P-loop containing nucleoside triphosphate hydrolases"/>
    <property type="match status" value="2"/>
</dbReference>
<dbReference type="PANTHER" id="PTHR42855:SF2">
    <property type="entry name" value="DRUG RESISTANCE ABC TRANSPORTER,ATP-BINDING PROTEIN"/>
    <property type="match status" value="1"/>
</dbReference>
<accession>A0A6N8HZH9</accession>
<feature type="coiled-coil region" evidence="3">
    <location>
        <begin position="270"/>
        <end position="297"/>
    </location>
</feature>